<evidence type="ECO:0000313" key="7">
    <source>
        <dbReference type="Proteomes" id="UP000834106"/>
    </source>
</evidence>
<keyword evidence="4" id="KW-0687">Ribonucleoprotein</keyword>
<evidence type="ECO:0000256" key="4">
    <source>
        <dbReference type="ARBA" id="ARBA00023274"/>
    </source>
</evidence>
<dbReference type="InterPro" id="IPR036322">
    <property type="entry name" value="WD40_repeat_dom_sf"/>
</dbReference>
<name>A0AAD1ZCF4_9LAMI</name>
<dbReference type="PROSITE" id="PS50082">
    <property type="entry name" value="WD_REPEATS_2"/>
    <property type="match status" value="1"/>
</dbReference>
<dbReference type="InterPro" id="IPR015943">
    <property type="entry name" value="WD40/YVTN_repeat-like_dom_sf"/>
</dbReference>
<keyword evidence="2 5" id="KW-0853">WD repeat</keyword>
<proteinExistence type="inferred from homology"/>
<dbReference type="EMBL" id="OU503043">
    <property type="protein sequence ID" value="CAI9766293.1"/>
    <property type="molecule type" value="Genomic_DNA"/>
</dbReference>
<dbReference type="SUPFAM" id="SSF50978">
    <property type="entry name" value="WD40 repeat-like"/>
    <property type="match status" value="1"/>
</dbReference>
<dbReference type="GO" id="GO:0045182">
    <property type="term" value="F:translation regulator activity"/>
    <property type="evidence" value="ECO:0007669"/>
    <property type="project" value="InterPro"/>
</dbReference>
<accession>A0AAD1ZCF4</accession>
<protein>
    <submittedName>
        <fullName evidence="6">Uncharacterized protein</fullName>
    </submittedName>
</protein>
<dbReference type="InterPro" id="IPR001680">
    <property type="entry name" value="WD40_rpt"/>
</dbReference>
<evidence type="ECO:0000313" key="6">
    <source>
        <dbReference type="EMBL" id="CAI9766293.1"/>
    </source>
</evidence>
<evidence type="ECO:0000256" key="5">
    <source>
        <dbReference type="PROSITE-ProRule" id="PRU00221"/>
    </source>
</evidence>
<dbReference type="InterPro" id="IPR045223">
    <property type="entry name" value="RACK1-like"/>
</dbReference>
<dbReference type="GO" id="GO:1990904">
    <property type="term" value="C:ribonucleoprotein complex"/>
    <property type="evidence" value="ECO:0007669"/>
    <property type="project" value="UniProtKB-KW"/>
</dbReference>
<keyword evidence="3" id="KW-0677">Repeat</keyword>
<organism evidence="6 7">
    <name type="scientific">Fraxinus pennsylvanica</name>
    <dbReference type="NCBI Taxonomy" id="56036"/>
    <lineage>
        <taxon>Eukaryota</taxon>
        <taxon>Viridiplantae</taxon>
        <taxon>Streptophyta</taxon>
        <taxon>Embryophyta</taxon>
        <taxon>Tracheophyta</taxon>
        <taxon>Spermatophyta</taxon>
        <taxon>Magnoliopsida</taxon>
        <taxon>eudicotyledons</taxon>
        <taxon>Gunneridae</taxon>
        <taxon>Pentapetalae</taxon>
        <taxon>asterids</taxon>
        <taxon>lamiids</taxon>
        <taxon>Lamiales</taxon>
        <taxon>Oleaceae</taxon>
        <taxon>Oleeae</taxon>
        <taxon>Fraxinus</taxon>
    </lineage>
</organism>
<feature type="repeat" description="WD" evidence="5">
    <location>
        <begin position="1"/>
        <end position="24"/>
    </location>
</feature>
<comment type="similarity">
    <text evidence="1">Belongs to the WD repeat G protein beta family. Ribosomal protein RACK1 subfamily.</text>
</comment>
<dbReference type="Proteomes" id="UP000834106">
    <property type="component" value="Chromosome 8"/>
</dbReference>
<evidence type="ECO:0000256" key="2">
    <source>
        <dbReference type="ARBA" id="ARBA00022574"/>
    </source>
</evidence>
<dbReference type="InterPro" id="IPR019775">
    <property type="entry name" value="WD40_repeat_CS"/>
</dbReference>
<sequence length="106" mass="11876">MIVTSSRDKSINLWNLTKEDRTYGVACRQLTGHSHFVQEVVLSSDGMFAFSGTFSLVSVMLYSRLTSEARTTRGVYGRSVDSGWVFSVVNRKVFPFTPQYIIPAKG</sequence>
<keyword evidence="7" id="KW-1185">Reference proteome</keyword>
<evidence type="ECO:0000256" key="3">
    <source>
        <dbReference type="ARBA" id="ARBA00022737"/>
    </source>
</evidence>
<reference evidence="6" key="1">
    <citation type="submission" date="2023-05" db="EMBL/GenBank/DDBJ databases">
        <authorList>
            <person name="Huff M."/>
        </authorList>
    </citation>
    <scope>NUCLEOTIDE SEQUENCE</scope>
</reference>
<dbReference type="GO" id="GO:0043022">
    <property type="term" value="F:ribosome binding"/>
    <property type="evidence" value="ECO:0007669"/>
    <property type="project" value="InterPro"/>
</dbReference>
<dbReference type="PROSITE" id="PS00678">
    <property type="entry name" value="WD_REPEATS_1"/>
    <property type="match status" value="1"/>
</dbReference>
<dbReference type="Gene3D" id="2.130.10.10">
    <property type="entry name" value="YVTN repeat-like/Quinoprotein amine dehydrogenase"/>
    <property type="match status" value="1"/>
</dbReference>
<gene>
    <name evidence="6" type="ORF">FPE_LOCUS13723</name>
</gene>
<dbReference type="AlphaFoldDB" id="A0AAD1ZCF4"/>
<evidence type="ECO:0000256" key="1">
    <source>
        <dbReference type="ARBA" id="ARBA00007253"/>
    </source>
</evidence>
<dbReference type="PANTHER" id="PTHR19868">
    <property type="entry name" value="RECEPTOR FOR ACTIVATED PROTEIN KINASE C RACK1"/>
    <property type="match status" value="1"/>
</dbReference>